<keyword evidence="2 5" id="KW-0812">Transmembrane</keyword>
<proteinExistence type="predicted"/>
<feature type="transmembrane region" description="Helical" evidence="5">
    <location>
        <begin position="12"/>
        <end position="34"/>
    </location>
</feature>
<evidence type="ECO:0000256" key="1">
    <source>
        <dbReference type="ARBA" id="ARBA00004141"/>
    </source>
</evidence>
<evidence type="ECO:0000313" key="7">
    <source>
        <dbReference type="EMBL" id="MCI2228359.1"/>
    </source>
</evidence>
<dbReference type="InterPro" id="IPR009908">
    <property type="entry name" value="Methylamine_util_MauE"/>
</dbReference>
<gene>
    <name evidence="7" type="ORF">MC378_04205</name>
</gene>
<feature type="transmembrane region" description="Helical" evidence="5">
    <location>
        <begin position="100"/>
        <end position="116"/>
    </location>
</feature>
<feature type="transmembrane region" description="Helical" evidence="5">
    <location>
        <begin position="254"/>
        <end position="272"/>
    </location>
</feature>
<feature type="transmembrane region" description="Helical" evidence="5">
    <location>
        <begin position="77"/>
        <end position="94"/>
    </location>
</feature>
<keyword evidence="8" id="KW-1185">Reference proteome</keyword>
<comment type="caution">
    <text evidence="7">The sequence shown here is derived from an EMBL/GenBank/DDBJ whole genome shotgun (WGS) entry which is preliminary data.</text>
</comment>
<dbReference type="Pfam" id="PF07291">
    <property type="entry name" value="MauE"/>
    <property type="match status" value="1"/>
</dbReference>
<reference evidence="7" key="1">
    <citation type="submission" date="2022-02" db="EMBL/GenBank/DDBJ databases">
        <title>Polaribacter sp. MSW13, isolated from seawater.</title>
        <authorList>
            <person name="Kristyanto S."/>
            <person name="Jung J."/>
            <person name="Jeon C.O."/>
        </authorList>
    </citation>
    <scope>NUCLEOTIDE SEQUENCE</scope>
    <source>
        <strain evidence="7">MSW13</strain>
    </source>
</reference>
<organism evidence="7 8">
    <name type="scientific">Polaribacter marinus</name>
    <dbReference type="NCBI Taxonomy" id="2916838"/>
    <lineage>
        <taxon>Bacteria</taxon>
        <taxon>Pseudomonadati</taxon>
        <taxon>Bacteroidota</taxon>
        <taxon>Flavobacteriia</taxon>
        <taxon>Flavobacteriales</taxon>
        <taxon>Flavobacteriaceae</taxon>
    </lineage>
</organism>
<protein>
    <submittedName>
        <fullName evidence="7">HTTM domain-containing protein</fullName>
    </submittedName>
</protein>
<evidence type="ECO:0000313" key="8">
    <source>
        <dbReference type="Proteomes" id="UP001139369"/>
    </source>
</evidence>
<dbReference type="GO" id="GO:0016020">
    <property type="term" value="C:membrane"/>
    <property type="evidence" value="ECO:0007669"/>
    <property type="project" value="UniProtKB-SubCell"/>
</dbReference>
<feature type="transmembrane region" description="Helical" evidence="5">
    <location>
        <begin position="161"/>
        <end position="186"/>
    </location>
</feature>
<evidence type="ECO:0000256" key="5">
    <source>
        <dbReference type="SAM" id="Phobius"/>
    </source>
</evidence>
<dbReference type="AlphaFoldDB" id="A0A9X2ALY9"/>
<evidence type="ECO:0000256" key="4">
    <source>
        <dbReference type="ARBA" id="ARBA00023136"/>
    </source>
</evidence>
<dbReference type="GO" id="GO:0030416">
    <property type="term" value="P:methylamine metabolic process"/>
    <property type="evidence" value="ECO:0007669"/>
    <property type="project" value="InterPro"/>
</dbReference>
<feature type="domain" description="Methylamine utilisation protein MauE" evidence="6">
    <location>
        <begin position="121"/>
        <end position="214"/>
    </location>
</feature>
<name>A0A9X2ALY9_9FLAO</name>
<evidence type="ECO:0000256" key="3">
    <source>
        <dbReference type="ARBA" id="ARBA00022989"/>
    </source>
</evidence>
<keyword evidence="4 5" id="KW-0472">Membrane</keyword>
<feature type="transmembrane region" description="Helical" evidence="5">
    <location>
        <begin position="193"/>
        <end position="212"/>
    </location>
</feature>
<feature type="transmembrane region" description="Helical" evidence="5">
    <location>
        <begin position="54"/>
        <end position="72"/>
    </location>
</feature>
<sequence length="368" mass="43733">MITNLTDKQKVNWVRTLAILPVLVLMIYAPNLWISTKDFPVIPLFSWLPIPKDPFDYILAISFFTVQIIYIFKPKRWLGITVVLFYVFLAFIDQNRLQPYFYQSFLTILTIVVFNKKSDKKKVVYAIMLIFFATYFWSGIQKLNDIFYIQWLSALNKHIHFIPQFFLKGFTYTVPWLEASMGVLLLFNKTRKLAVVSIVLMHSIITILLFYLGYGYNVVPWNVQNILSIIVLFWSFKTENPLEIFTKYFNKQKILILVFTILLPFSNFFGFYDNLLSFSFFTSKLNYYYIEISDELDEKLPENIQQYYRFLNGKTIIYCNEWAGDVNKVLFYPEERVIKFTDAYLRSFANNPDKKGLTKLVIYNQNLN</sequence>
<accession>A0A9X2ALY9</accession>
<evidence type="ECO:0000256" key="2">
    <source>
        <dbReference type="ARBA" id="ARBA00022692"/>
    </source>
</evidence>
<keyword evidence="3 5" id="KW-1133">Transmembrane helix</keyword>
<dbReference type="RefSeq" id="WP_242177472.1">
    <property type="nucleotide sequence ID" value="NZ_JAKQYM010000002.1"/>
</dbReference>
<evidence type="ECO:0000259" key="6">
    <source>
        <dbReference type="Pfam" id="PF07291"/>
    </source>
</evidence>
<comment type="subcellular location">
    <subcellularLocation>
        <location evidence="1">Membrane</location>
        <topology evidence="1">Multi-pass membrane protein</topology>
    </subcellularLocation>
</comment>
<feature type="transmembrane region" description="Helical" evidence="5">
    <location>
        <begin position="123"/>
        <end position="141"/>
    </location>
</feature>
<dbReference type="Proteomes" id="UP001139369">
    <property type="component" value="Unassembled WGS sequence"/>
</dbReference>
<dbReference type="EMBL" id="JAKQYM010000002">
    <property type="protein sequence ID" value="MCI2228359.1"/>
    <property type="molecule type" value="Genomic_DNA"/>
</dbReference>